<dbReference type="EC" id="3.1.4.46" evidence="3"/>
<evidence type="ECO:0000256" key="1">
    <source>
        <dbReference type="SAM" id="MobiDB-lite"/>
    </source>
</evidence>
<dbReference type="InterPro" id="IPR030395">
    <property type="entry name" value="GP_PDE_dom"/>
</dbReference>
<dbReference type="KEGG" id="acad:UA74_00460"/>
<feature type="domain" description="GP-PDE" evidence="2">
    <location>
        <begin position="37"/>
        <end position="298"/>
    </location>
</feature>
<dbReference type="GO" id="GO:0008889">
    <property type="term" value="F:glycerophosphodiester phosphodiesterase activity"/>
    <property type="evidence" value="ECO:0007669"/>
    <property type="project" value="UniProtKB-EC"/>
</dbReference>
<dbReference type="Gene3D" id="3.20.20.190">
    <property type="entry name" value="Phosphatidylinositol (PI) phosphodiesterase"/>
    <property type="match status" value="1"/>
</dbReference>
<evidence type="ECO:0000313" key="3">
    <source>
        <dbReference type="EMBL" id="APU12191.1"/>
    </source>
</evidence>
<dbReference type="Proteomes" id="UP000185511">
    <property type="component" value="Chromosome"/>
</dbReference>
<dbReference type="AlphaFoldDB" id="A0AAC9L7E3"/>
<protein>
    <submittedName>
        <fullName evidence="3">Glycerophosphoryl diester phosphodiesterase</fullName>
        <ecNumber evidence="3">3.1.4.46</ecNumber>
    </submittedName>
</protein>
<evidence type="ECO:0000313" key="4">
    <source>
        <dbReference type="Proteomes" id="UP000185511"/>
    </source>
</evidence>
<evidence type="ECO:0000259" key="2">
    <source>
        <dbReference type="PROSITE" id="PS51704"/>
    </source>
</evidence>
<keyword evidence="4" id="KW-1185">Reference proteome</keyword>
<dbReference type="SUPFAM" id="SSF51695">
    <property type="entry name" value="PLC-like phosphodiesterases"/>
    <property type="match status" value="1"/>
</dbReference>
<dbReference type="GO" id="GO:0006629">
    <property type="term" value="P:lipid metabolic process"/>
    <property type="evidence" value="ECO:0007669"/>
    <property type="project" value="InterPro"/>
</dbReference>
<accession>A0AAC9L7E3</accession>
<gene>
    <name evidence="3" type="ORF">UA74_00460</name>
</gene>
<feature type="region of interest" description="Disordered" evidence="1">
    <location>
        <begin position="112"/>
        <end position="132"/>
    </location>
</feature>
<dbReference type="PANTHER" id="PTHR46211:SF13">
    <property type="entry name" value="GLYCEROPHOSPHODIESTER PHOSPHODIESTERASE 1-RELATED"/>
    <property type="match status" value="1"/>
</dbReference>
<reference evidence="4" key="1">
    <citation type="submission" date="2016-06" db="EMBL/GenBank/DDBJ databases">
        <title>Complete genome sequence of Actinoalloteichus fjordicus DSM 46855 (=ADI127-17), type strain of the new species Actinoalloteichus fjordicus.</title>
        <authorList>
            <person name="Ruckert C."/>
            <person name="Nouioui I."/>
            <person name="Willmese J."/>
            <person name="van Wezel G."/>
            <person name="Klenk H.-P."/>
            <person name="Kalinowski J."/>
            <person name="Zotchev S.B."/>
        </authorList>
    </citation>
    <scope>NUCLEOTIDE SEQUENCE [LARGE SCALE GENOMIC DNA]</scope>
    <source>
        <strain evidence="4">ADI127-7</strain>
    </source>
</reference>
<dbReference type="PANTHER" id="PTHR46211">
    <property type="entry name" value="GLYCEROPHOSPHORYL DIESTER PHOSPHODIESTERASE"/>
    <property type="match status" value="1"/>
</dbReference>
<dbReference type="Pfam" id="PF03009">
    <property type="entry name" value="GDPD"/>
    <property type="match status" value="1"/>
</dbReference>
<dbReference type="PROSITE" id="PS51704">
    <property type="entry name" value="GP_PDE"/>
    <property type="match status" value="1"/>
</dbReference>
<name>A0AAC9L7E3_9PSEU</name>
<dbReference type="InterPro" id="IPR017946">
    <property type="entry name" value="PLC-like_Pdiesterase_TIM-brl"/>
</dbReference>
<sequence>MGFGASHSRECHPGFAGTSVKRHLSATSAAEDLAVSPAVVAHRGASADRAEHTLAAYTLAVEQGADALECDVRLTKDRHLVCIHDRSVDRTSSGRGLVSELTLAQLSALDYGSGQPSAAPSAPADRSGGRPAASATGLLRFEELLDLVVTAPRPIRLFVETKHPVRFGGLVERALLHTLARHGLTRPASKDDSPVVMMSFSSRAVRRVRAQAPALPTVLLFDRLSRSTRDGTLPPWADYTGPGIHLLRSDPDYVRRAEAQGNPTYCWTVDEPADIELCDRLGVRFLATNRPAATRSALRPASSTTVPHA</sequence>
<proteinExistence type="predicted"/>
<organism evidence="3 4">
    <name type="scientific">Actinoalloteichus fjordicus</name>
    <dbReference type="NCBI Taxonomy" id="1612552"/>
    <lineage>
        <taxon>Bacteria</taxon>
        <taxon>Bacillati</taxon>
        <taxon>Actinomycetota</taxon>
        <taxon>Actinomycetes</taxon>
        <taxon>Pseudonocardiales</taxon>
        <taxon>Pseudonocardiaceae</taxon>
        <taxon>Actinoalloteichus</taxon>
    </lineage>
</organism>
<feature type="compositionally biased region" description="Low complexity" evidence="1">
    <location>
        <begin position="112"/>
        <end position="126"/>
    </location>
</feature>
<dbReference type="EMBL" id="CP016076">
    <property type="protein sequence ID" value="APU12191.1"/>
    <property type="molecule type" value="Genomic_DNA"/>
</dbReference>
<keyword evidence="3" id="KW-0378">Hydrolase</keyword>